<reference evidence="1 2" key="1">
    <citation type="submission" date="2015-03" db="EMBL/GenBank/DDBJ databases">
        <authorList>
            <person name="McCorrison J."/>
            <person name="Sanka R."/>
            <person name="Adams M."/>
            <person name="Brinkac L."/>
            <person name="Nierman W."/>
            <person name="Sutton G."/>
            <person name="Nelson K."/>
            <person name="Kiedrowski L."/>
            <person name="Guerrero D."/>
            <person name="Bonomo R."/>
        </authorList>
    </citation>
    <scope>NUCLEOTIDE SEQUENCE [LARGE SCALE GENOMIC DNA]</scope>
    <source>
        <strain evidence="1 2">35699</strain>
    </source>
</reference>
<accession>A0A0F1A809</accession>
<organism evidence="1 2">
    <name type="scientific">Enterobacter sichuanensis</name>
    <dbReference type="NCBI Taxonomy" id="2071710"/>
    <lineage>
        <taxon>Bacteria</taxon>
        <taxon>Pseudomonadati</taxon>
        <taxon>Pseudomonadota</taxon>
        <taxon>Gammaproteobacteria</taxon>
        <taxon>Enterobacterales</taxon>
        <taxon>Enterobacteriaceae</taxon>
        <taxon>Enterobacter</taxon>
        <taxon>Enterobacter cloacae complex</taxon>
    </lineage>
</organism>
<dbReference type="Proteomes" id="UP000033352">
    <property type="component" value="Unassembled WGS sequence"/>
</dbReference>
<name>A0A0F1A809_9ENTR</name>
<dbReference type="PATRIC" id="fig|1619248.3.peg.4447"/>
<sequence length="106" mass="12084">MTRENKKRLAILVMYIARIVGQSLRDVPLVLLIAGFLFLLFAPPTAWMAINQIWYHLRPLTDREAVMLGKSVSGLLQLAWLVAASSRFILSVDELSSRMKEVKDDR</sequence>
<evidence type="ECO:0000313" key="2">
    <source>
        <dbReference type="Proteomes" id="UP000033352"/>
    </source>
</evidence>
<dbReference type="RefSeq" id="WP_032722553.1">
    <property type="nucleotide sequence ID" value="NZ_JZYX01000068.1"/>
</dbReference>
<dbReference type="EMBL" id="JZYX01000068">
    <property type="protein sequence ID" value="KJN17942.1"/>
    <property type="molecule type" value="Genomic_DNA"/>
</dbReference>
<dbReference type="OrthoDB" id="6637883at2"/>
<gene>
    <name evidence="1" type="ORF">SS37_23005</name>
</gene>
<proteinExistence type="predicted"/>
<comment type="caution">
    <text evidence="1">The sequence shown here is derived from an EMBL/GenBank/DDBJ whole genome shotgun (WGS) entry which is preliminary data.</text>
</comment>
<dbReference type="AlphaFoldDB" id="A0A0F1A809"/>
<evidence type="ECO:0000313" key="1">
    <source>
        <dbReference type="EMBL" id="KJN17942.1"/>
    </source>
</evidence>
<protein>
    <submittedName>
        <fullName evidence="1">Uncharacterized protein</fullName>
    </submittedName>
</protein>